<dbReference type="InterPro" id="IPR050707">
    <property type="entry name" value="HTH_MetabolicPath_Reg"/>
</dbReference>
<dbReference type="InterPro" id="IPR029016">
    <property type="entry name" value="GAF-like_dom_sf"/>
</dbReference>
<dbReference type="SMART" id="SM00346">
    <property type="entry name" value="HTH_ICLR"/>
    <property type="match status" value="1"/>
</dbReference>
<dbReference type="InterPro" id="IPR036390">
    <property type="entry name" value="WH_DNA-bd_sf"/>
</dbReference>
<evidence type="ECO:0000313" key="5">
    <source>
        <dbReference type="EMBL" id="GHC68078.1"/>
    </source>
</evidence>
<dbReference type="Proteomes" id="UP000626210">
    <property type="component" value="Unassembled WGS sequence"/>
</dbReference>
<dbReference type="InterPro" id="IPR036388">
    <property type="entry name" value="WH-like_DNA-bd_sf"/>
</dbReference>
<evidence type="ECO:0000256" key="1">
    <source>
        <dbReference type="ARBA" id="ARBA00023015"/>
    </source>
</evidence>
<organism evidence="5 6">
    <name type="scientific">Pseudorhodoferax aquiterrae</name>
    <dbReference type="NCBI Taxonomy" id="747304"/>
    <lineage>
        <taxon>Bacteria</taxon>
        <taxon>Pseudomonadati</taxon>
        <taxon>Pseudomonadota</taxon>
        <taxon>Betaproteobacteria</taxon>
        <taxon>Burkholderiales</taxon>
        <taxon>Comamonadaceae</taxon>
    </lineage>
</organism>
<dbReference type="InterPro" id="IPR014757">
    <property type="entry name" value="Tscrpt_reg_IclR_C"/>
</dbReference>
<dbReference type="PANTHER" id="PTHR30136">
    <property type="entry name" value="HELIX-TURN-HELIX TRANSCRIPTIONAL REGULATOR, ICLR FAMILY"/>
    <property type="match status" value="1"/>
</dbReference>
<dbReference type="InterPro" id="IPR005471">
    <property type="entry name" value="Tscrpt_reg_IclR_N"/>
</dbReference>
<protein>
    <recommendedName>
        <fullName evidence="4">IclR-ED domain-containing protein</fullName>
    </recommendedName>
</protein>
<evidence type="ECO:0000256" key="3">
    <source>
        <dbReference type="ARBA" id="ARBA00023163"/>
    </source>
</evidence>
<dbReference type="EMBL" id="BMYK01000001">
    <property type="protein sequence ID" value="GHC68078.1"/>
    <property type="molecule type" value="Genomic_DNA"/>
</dbReference>
<proteinExistence type="predicted"/>
<accession>A0ABQ3FUE4</accession>
<dbReference type="Pfam" id="PF01614">
    <property type="entry name" value="IclR_C"/>
    <property type="match status" value="1"/>
</dbReference>
<evidence type="ECO:0000313" key="6">
    <source>
        <dbReference type="Proteomes" id="UP000626210"/>
    </source>
</evidence>
<keyword evidence="3" id="KW-0804">Transcription</keyword>
<reference evidence="6" key="1">
    <citation type="journal article" date="2019" name="Int. J. Syst. Evol. Microbiol.">
        <title>The Global Catalogue of Microorganisms (GCM) 10K type strain sequencing project: providing services to taxonomists for standard genome sequencing and annotation.</title>
        <authorList>
            <consortium name="The Broad Institute Genomics Platform"/>
            <consortium name="The Broad Institute Genome Sequencing Center for Infectious Disease"/>
            <person name="Wu L."/>
            <person name="Ma J."/>
        </authorList>
    </citation>
    <scope>NUCLEOTIDE SEQUENCE [LARGE SCALE GENOMIC DNA]</scope>
    <source>
        <strain evidence="6">KCTC 23314</strain>
    </source>
</reference>
<keyword evidence="6" id="KW-1185">Reference proteome</keyword>
<dbReference type="SUPFAM" id="SSF46785">
    <property type="entry name" value="Winged helix' DNA-binding domain"/>
    <property type="match status" value="1"/>
</dbReference>
<dbReference type="Pfam" id="PF09339">
    <property type="entry name" value="HTH_IclR"/>
    <property type="match status" value="1"/>
</dbReference>
<feature type="domain" description="IclR-ED" evidence="4">
    <location>
        <begin position="68"/>
        <end position="249"/>
    </location>
</feature>
<evidence type="ECO:0000259" key="4">
    <source>
        <dbReference type="PROSITE" id="PS51078"/>
    </source>
</evidence>
<comment type="caution">
    <text evidence="5">The sequence shown here is derived from an EMBL/GenBank/DDBJ whole genome shotgun (WGS) entry which is preliminary data.</text>
</comment>
<sequence length="249" mass="27305">MAEGRGAVDRVIDIFEVFRQAQRPLSLTELATAARMPKSSCHAIVGALIARGYLYSLERPRALYPTQRLLDVAHDIVAGDPFLEHVVPRLEELRDASTETVILGKRQGERVVYLQVLEGLHPIRYSASPGDLKPLHSSAIGKALLGAQKEAALRSWAAEQNLARVTTATICDPDRLVADVLQSRQAGFFQTRGENVDDVWAIAAFFQAGRETLAIGLAGPKHRMQDSVLPCAQQLVTTCSLVARQFKNL</sequence>
<dbReference type="SUPFAM" id="SSF55781">
    <property type="entry name" value="GAF domain-like"/>
    <property type="match status" value="1"/>
</dbReference>
<evidence type="ECO:0000256" key="2">
    <source>
        <dbReference type="ARBA" id="ARBA00023125"/>
    </source>
</evidence>
<gene>
    <name evidence="5" type="ORF">GCM10007320_00010</name>
</gene>
<dbReference type="PROSITE" id="PS51078">
    <property type="entry name" value="ICLR_ED"/>
    <property type="match status" value="1"/>
</dbReference>
<keyword evidence="2" id="KW-0238">DNA-binding</keyword>
<dbReference type="Gene3D" id="1.10.10.10">
    <property type="entry name" value="Winged helix-like DNA-binding domain superfamily/Winged helix DNA-binding domain"/>
    <property type="match status" value="1"/>
</dbReference>
<dbReference type="PANTHER" id="PTHR30136:SF35">
    <property type="entry name" value="HTH-TYPE TRANSCRIPTIONAL REGULATOR RV1719"/>
    <property type="match status" value="1"/>
</dbReference>
<name>A0ABQ3FUE4_9BURK</name>
<dbReference type="Gene3D" id="3.30.450.40">
    <property type="match status" value="1"/>
</dbReference>
<keyword evidence="1" id="KW-0805">Transcription regulation</keyword>